<feature type="compositionally biased region" description="Low complexity" evidence="1">
    <location>
        <begin position="30"/>
        <end position="50"/>
    </location>
</feature>
<keyword evidence="4" id="KW-1185">Reference proteome</keyword>
<name>A0A835YDC7_9CHLO</name>
<dbReference type="Proteomes" id="UP000612055">
    <property type="component" value="Unassembled WGS sequence"/>
</dbReference>
<sequence>MAPAYPMAPSYPMAPAYPSSPNMPTPPASPAAAAPSAPATAAPAEEASPFPGYPCTKPRHTDVPWQPVYSYNATGDQHCWTLRPQTCDPSTSCCNMQIYKYIMLAQPRSIGCNILQGSATLTTDAGVRQLFPSWTWNADLDNTNTRFALLRFVDLNIAANSSSGAKLCFTLNEVCPTLEDFCLNGRCLYSLADDGSDKTIDPHCCPVYAMNRANNGTIGISSTMDTFVPATDDSRRLLQSHSERVARVSEHEILERFEASVRHASGSGSTKRVGGRRSLSAMHGAGLRGDATLESATTRRWRRR</sequence>
<dbReference type="AlphaFoldDB" id="A0A835YDC7"/>
<protein>
    <recommendedName>
        <fullName evidence="2">Pherophorin domain-containing protein</fullName>
    </recommendedName>
</protein>
<evidence type="ECO:0000256" key="1">
    <source>
        <dbReference type="SAM" id="MobiDB-lite"/>
    </source>
</evidence>
<accession>A0A835YDC7</accession>
<evidence type="ECO:0000313" key="4">
    <source>
        <dbReference type="Proteomes" id="UP000612055"/>
    </source>
</evidence>
<feature type="domain" description="Pherophorin" evidence="2">
    <location>
        <begin position="50"/>
        <end position="206"/>
    </location>
</feature>
<organism evidence="3 4">
    <name type="scientific">Edaphochlamys debaryana</name>
    <dbReference type="NCBI Taxonomy" id="47281"/>
    <lineage>
        <taxon>Eukaryota</taxon>
        <taxon>Viridiplantae</taxon>
        <taxon>Chlorophyta</taxon>
        <taxon>core chlorophytes</taxon>
        <taxon>Chlorophyceae</taxon>
        <taxon>CS clade</taxon>
        <taxon>Chlamydomonadales</taxon>
        <taxon>Chlamydomonadales incertae sedis</taxon>
        <taxon>Edaphochlamys</taxon>
    </lineage>
</organism>
<reference evidence="3" key="1">
    <citation type="journal article" date="2020" name="bioRxiv">
        <title>Comparative genomics of Chlamydomonas.</title>
        <authorList>
            <person name="Craig R.J."/>
            <person name="Hasan A.R."/>
            <person name="Ness R.W."/>
            <person name="Keightley P.D."/>
        </authorList>
    </citation>
    <scope>NUCLEOTIDE SEQUENCE</scope>
    <source>
        <strain evidence="3">CCAP 11/70</strain>
    </source>
</reference>
<feature type="region of interest" description="Disordered" evidence="1">
    <location>
        <begin position="264"/>
        <end position="304"/>
    </location>
</feature>
<dbReference type="InterPro" id="IPR024616">
    <property type="entry name" value="Pherophorin"/>
</dbReference>
<gene>
    <name evidence="3" type="ORF">HYH03_002774</name>
</gene>
<dbReference type="EMBL" id="JAEHOE010000007">
    <property type="protein sequence ID" value="KAG2499193.1"/>
    <property type="molecule type" value="Genomic_DNA"/>
</dbReference>
<proteinExistence type="predicted"/>
<evidence type="ECO:0000313" key="3">
    <source>
        <dbReference type="EMBL" id="KAG2499193.1"/>
    </source>
</evidence>
<comment type="caution">
    <text evidence="3">The sequence shown here is derived from an EMBL/GenBank/DDBJ whole genome shotgun (WGS) entry which is preliminary data.</text>
</comment>
<evidence type="ECO:0000259" key="2">
    <source>
        <dbReference type="Pfam" id="PF12499"/>
    </source>
</evidence>
<feature type="region of interest" description="Disordered" evidence="1">
    <location>
        <begin position="20"/>
        <end position="55"/>
    </location>
</feature>
<dbReference type="Pfam" id="PF12499">
    <property type="entry name" value="DUF3707"/>
    <property type="match status" value="1"/>
</dbReference>